<name>A0A8J1U411_OWEFU</name>
<dbReference type="EMBL" id="CAIIXF020000008">
    <property type="protein sequence ID" value="CAH1790936.1"/>
    <property type="molecule type" value="Genomic_DNA"/>
</dbReference>
<keyword evidence="2" id="KW-1185">Reference proteome</keyword>
<dbReference type="AlphaFoldDB" id="A0A8J1U411"/>
<organism evidence="1 2">
    <name type="scientific">Owenia fusiformis</name>
    <name type="common">Polychaete worm</name>
    <dbReference type="NCBI Taxonomy" id="6347"/>
    <lineage>
        <taxon>Eukaryota</taxon>
        <taxon>Metazoa</taxon>
        <taxon>Spiralia</taxon>
        <taxon>Lophotrochozoa</taxon>
        <taxon>Annelida</taxon>
        <taxon>Polychaeta</taxon>
        <taxon>Sedentaria</taxon>
        <taxon>Canalipalpata</taxon>
        <taxon>Sabellida</taxon>
        <taxon>Oweniida</taxon>
        <taxon>Oweniidae</taxon>
        <taxon>Owenia</taxon>
    </lineage>
</organism>
<dbReference type="Proteomes" id="UP000749559">
    <property type="component" value="Unassembled WGS sequence"/>
</dbReference>
<gene>
    <name evidence="1" type="ORF">OFUS_LOCUS16087</name>
</gene>
<dbReference type="PROSITE" id="PS00018">
    <property type="entry name" value="EF_HAND_1"/>
    <property type="match status" value="1"/>
</dbReference>
<evidence type="ECO:0000313" key="1">
    <source>
        <dbReference type="EMBL" id="CAH1790936.1"/>
    </source>
</evidence>
<protein>
    <submittedName>
        <fullName evidence="1">Uncharacterized protein</fullName>
    </submittedName>
</protein>
<proteinExistence type="predicted"/>
<sequence>TVNLYQRSKMMKQIICVLALVVCISAQDECRANLTLLWNDMSENGTITWEDVREDFLDLATLVSPNGDSIPLADGVCTTGLDVATCLTERDTQALCQLTASADPDSDSTVITISDIRVLFNRADTTGNGIVYEEGFRQATNAVCVQLPDRGQDDTDCLDTP</sequence>
<accession>A0A8J1U411</accession>
<evidence type="ECO:0000313" key="2">
    <source>
        <dbReference type="Proteomes" id="UP000749559"/>
    </source>
</evidence>
<feature type="non-terminal residue" evidence="1">
    <location>
        <position position="1"/>
    </location>
</feature>
<dbReference type="InterPro" id="IPR018247">
    <property type="entry name" value="EF_Hand_1_Ca_BS"/>
</dbReference>
<comment type="caution">
    <text evidence="1">The sequence shown here is derived from an EMBL/GenBank/DDBJ whole genome shotgun (WGS) entry which is preliminary data.</text>
</comment>
<reference evidence="1" key="1">
    <citation type="submission" date="2022-03" db="EMBL/GenBank/DDBJ databases">
        <authorList>
            <person name="Martin C."/>
        </authorList>
    </citation>
    <scope>NUCLEOTIDE SEQUENCE</scope>
</reference>